<name>A0A317PYS4_9GAMM</name>
<evidence type="ECO:0000313" key="2">
    <source>
        <dbReference type="Proteomes" id="UP000246964"/>
    </source>
</evidence>
<accession>A0A317PYS4</accession>
<keyword evidence="2" id="KW-1185">Reference proteome</keyword>
<proteinExistence type="predicted"/>
<dbReference type="OrthoDB" id="5106190at2"/>
<dbReference type="AlphaFoldDB" id="A0A317PYS4"/>
<gene>
    <name evidence="1" type="ORF">DET45_12224</name>
</gene>
<protein>
    <submittedName>
        <fullName evidence="1">Uncharacterized protein</fullName>
    </submittedName>
</protein>
<organism evidence="1 2">
    <name type="scientific">Pseudidiomarina maritima</name>
    <dbReference type="NCBI Taxonomy" id="519453"/>
    <lineage>
        <taxon>Bacteria</taxon>
        <taxon>Pseudomonadati</taxon>
        <taxon>Pseudomonadota</taxon>
        <taxon>Gammaproteobacteria</taxon>
        <taxon>Alteromonadales</taxon>
        <taxon>Idiomarinaceae</taxon>
        <taxon>Pseudidiomarina</taxon>
    </lineage>
</organism>
<evidence type="ECO:0000313" key="1">
    <source>
        <dbReference type="EMBL" id="PWW08878.1"/>
    </source>
</evidence>
<sequence length="470" mass="53392">MAIVTLNSTSVLKGQTIELRLEHKRCSEFSQLQVEIFDCGVLNPSSKLGFGREPNIMSPNVCAIDVDTQHLSSGLYEIKYLRLHNGDADHIYLDIVGGREYDRTFLEIVENSDDIRKPDAIRKEVSLREQEIERQFMIPVDARIDSSVPSSKHTVFVFIRDVLLGTPIRFDRFQVFSTRDGIPARDSHDAINSFLARMTRTNIEFAYNQEIDIQSRRASPVCVVHFPAIEANSMEDAREFCLEQAKAVVLALALARDAGGSIFDVVVIDQSTGQSRKFTNQVSYVGNLLTGSLAGESASVITNSVNEILGDPMSAFLTEQYKDARREQNEEFQYIRFWQILELMADQENFDPKELLVGFNGEEIKNDSDQHLTSKGSVNIVFRLFKEAGIGSTEQTWRNVNVWFACRSAVAHYGALSEYQRLDRPKVREWALVAVKAREENNGQDMYLNSLRWMTRLLIMKRLAPRSDKA</sequence>
<dbReference type="EMBL" id="QGTT01000022">
    <property type="protein sequence ID" value="PWW08878.1"/>
    <property type="molecule type" value="Genomic_DNA"/>
</dbReference>
<dbReference type="Proteomes" id="UP000246964">
    <property type="component" value="Unassembled WGS sequence"/>
</dbReference>
<comment type="caution">
    <text evidence="1">The sequence shown here is derived from an EMBL/GenBank/DDBJ whole genome shotgun (WGS) entry which is preliminary data.</text>
</comment>
<dbReference type="RefSeq" id="WP_110076853.1">
    <property type="nucleotide sequence ID" value="NZ_QGTT01000022.1"/>
</dbReference>
<reference evidence="1 2" key="1">
    <citation type="submission" date="2018-05" db="EMBL/GenBank/DDBJ databases">
        <title>Freshwater and sediment microbial communities from various areas in North America, analyzing microbe dynamics in response to fracking.</title>
        <authorList>
            <person name="Lamendella R."/>
        </authorList>
    </citation>
    <scope>NUCLEOTIDE SEQUENCE [LARGE SCALE GENOMIC DNA]</scope>
    <source>
        <strain evidence="1 2">125B1</strain>
    </source>
</reference>